<protein>
    <recommendedName>
        <fullName evidence="6">homoserine dehydrogenase</fullName>
        <ecNumber evidence="6">1.1.1.3</ecNumber>
    </recommendedName>
</protein>
<dbReference type="Pfam" id="PF00696">
    <property type="entry name" value="AA_kinase"/>
    <property type="match status" value="1"/>
</dbReference>
<proteinExistence type="predicted"/>
<dbReference type="RefSeq" id="WP_330128166.1">
    <property type="nucleotide sequence ID" value="NZ_JAUHLI010000005.1"/>
</dbReference>
<comment type="caution">
    <text evidence="17">The sequence shown here is derived from an EMBL/GenBank/DDBJ whole genome shotgun (WGS) entry which is preliminary data.</text>
</comment>
<evidence type="ECO:0000259" key="16">
    <source>
        <dbReference type="Pfam" id="PF03447"/>
    </source>
</evidence>
<keyword evidence="17" id="KW-0418">Kinase</keyword>
<dbReference type="InterPro" id="IPR019811">
    <property type="entry name" value="HDH_CS"/>
</dbReference>
<dbReference type="InterPro" id="IPR036393">
    <property type="entry name" value="AceGlu_kinase-like_sf"/>
</dbReference>
<evidence type="ECO:0000256" key="4">
    <source>
        <dbReference type="ARBA" id="ARBA00005062"/>
    </source>
</evidence>
<dbReference type="EC" id="1.1.1.3" evidence="6"/>
<dbReference type="Gene3D" id="3.30.360.10">
    <property type="entry name" value="Dihydrodipicolinate Reductase, domain 2"/>
    <property type="match status" value="1"/>
</dbReference>
<evidence type="ECO:0000259" key="15">
    <source>
        <dbReference type="Pfam" id="PF00742"/>
    </source>
</evidence>
<comment type="catalytic activity">
    <reaction evidence="12">
        <text>L-homoserine + NADP(+) = L-aspartate 4-semialdehyde + NADPH + H(+)</text>
        <dbReference type="Rhea" id="RHEA:15761"/>
        <dbReference type="ChEBI" id="CHEBI:15378"/>
        <dbReference type="ChEBI" id="CHEBI:57476"/>
        <dbReference type="ChEBI" id="CHEBI:57783"/>
        <dbReference type="ChEBI" id="CHEBI:58349"/>
        <dbReference type="ChEBI" id="CHEBI:537519"/>
        <dbReference type="EC" id="1.1.1.3"/>
    </reaction>
    <physiologicalReaction direction="right-to-left" evidence="12">
        <dbReference type="Rhea" id="RHEA:15763"/>
    </physiologicalReaction>
</comment>
<dbReference type="Gene3D" id="3.40.1160.10">
    <property type="entry name" value="Acetylglutamate kinase-like"/>
    <property type="match status" value="1"/>
</dbReference>
<feature type="domain" description="Aspartate/glutamate/uridylate kinase" evidence="14">
    <location>
        <begin position="16"/>
        <end position="289"/>
    </location>
</feature>
<comment type="pathway">
    <text evidence="5">Amino-acid biosynthesis; L-threonine biosynthesis; L-threonine from L-aspartate: step 1/5.</text>
</comment>
<dbReference type="InterPro" id="IPR042199">
    <property type="entry name" value="AsparK_Bifunc_asparK/hSer_DH"/>
</dbReference>
<dbReference type="InterPro" id="IPR001048">
    <property type="entry name" value="Asp/Glu/Uridylate_kinase"/>
</dbReference>
<evidence type="ECO:0000256" key="12">
    <source>
        <dbReference type="ARBA" id="ARBA00048841"/>
    </source>
</evidence>
<keyword evidence="18" id="KW-1185">Reference proteome</keyword>
<evidence type="ECO:0000256" key="10">
    <source>
        <dbReference type="ARBA" id="ARBA00023002"/>
    </source>
</evidence>
<organism evidence="17 18">
    <name type="scientific">Alkalimonas cellulosilytica</name>
    <dbReference type="NCBI Taxonomy" id="3058395"/>
    <lineage>
        <taxon>Bacteria</taxon>
        <taxon>Pseudomonadati</taxon>
        <taxon>Pseudomonadota</taxon>
        <taxon>Gammaproteobacteria</taxon>
        <taxon>Alkalimonas</taxon>
    </lineage>
</organism>
<keyword evidence="8" id="KW-0791">Threonine biosynthesis</keyword>
<keyword evidence="9" id="KW-0521">NADP</keyword>
<keyword evidence="10 17" id="KW-0560">Oxidoreductase</keyword>
<evidence type="ECO:0000256" key="3">
    <source>
        <dbReference type="ARBA" id="ARBA00005056"/>
    </source>
</evidence>
<reference evidence="17 18" key="1">
    <citation type="submission" date="2023-07" db="EMBL/GenBank/DDBJ databases">
        <title>Alkalimonas sp., MEB108 novel, alkaliphilic bacterium isolated from Lonar Lake, India.</title>
        <authorList>
            <person name="Joshi A."/>
            <person name="Thite S."/>
        </authorList>
    </citation>
    <scope>NUCLEOTIDE SEQUENCE [LARGE SCALE GENOMIC DNA]</scope>
    <source>
        <strain evidence="17 18">MEB108</strain>
    </source>
</reference>
<keyword evidence="7" id="KW-0028">Amino-acid biosynthesis</keyword>
<keyword evidence="11" id="KW-0486">Methionine biosynthesis</keyword>
<dbReference type="EMBL" id="JAUHLI010000005">
    <property type="protein sequence ID" value="MEE2001041.1"/>
    <property type="molecule type" value="Genomic_DNA"/>
</dbReference>
<comment type="pathway">
    <text evidence="3">Amino-acid biosynthesis; L-threonine biosynthesis; L-threonine from L-aspartate: step 3/5.</text>
</comment>
<dbReference type="NCBIfam" id="NF007003">
    <property type="entry name" value="PRK09466.1"/>
    <property type="match status" value="1"/>
</dbReference>
<dbReference type="InterPro" id="IPR011147">
    <property type="entry name" value="Bifunc_Aspkin/hSer_DH"/>
</dbReference>
<dbReference type="SUPFAM" id="SSF53633">
    <property type="entry name" value="Carbamate kinase-like"/>
    <property type="match status" value="1"/>
</dbReference>
<dbReference type="SUPFAM" id="SSF51735">
    <property type="entry name" value="NAD(P)-binding Rossmann-fold domains"/>
    <property type="match status" value="1"/>
</dbReference>
<keyword evidence="17" id="KW-0808">Transferase</keyword>
<comment type="cofactor">
    <cofactor evidence="1">
        <name>a metal cation</name>
        <dbReference type="ChEBI" id="CHEBI:25213"/>
    </cofactor>
</comment>
<evidence type="ECO:0000313" key="18">
    <source>
        <dbReference type="Proteomes" id="UP001336314"/>
    </source>
</evidence>
<feature type="domain" description="Homoserine dehydrogenase catalytic" evidence="15">
    <location>
        <begin position="591"/>
        <end position="791"/>
    </location>
</feature>
<feature type="domain" description="Aspartate/homoserine dehydrogenase NAD-binding" evidence="16">
    <location>
        <begin position="454"/>
        <end position="580"/>
    </location>
</feature>
<comment type="pathway">
    <text evidence="4">Amino-acid biosynthesis; L-methionine biosynthesis via de novo pathway; L-homoserine from L-aspartate: step 3/3.</text>
</comment>
<evidence type="ECO:0000313" key="17">
    <source>
        <dbReference type="EMBL" id="MEE2001041.1"/>
    </source>
</evidence>
<evidence type="ECO:0000256" key="2">
    <source>
        <dbReference type="ARBA" id="ARBA00004986"/>
    </source>
</evidence>
<evidence type="ECO:0000256" key="5">
    <source>
        <dbReference type="ARBA" id="ARBA00005139"/>
    </source>
</evidence>
<evidence type="ECO:0000256" key="9">
    <source>
        <dbReference type="ARBA" id="ARBA00022857"/>
    </source>
</evidence>
<dbReference type="PANTHER" id="PTHR43070:SF5">
    <property type="entry name" value="HOMOSERINE DEHYDROGENASE"/>
    <property type="match status" value="1"/>
</dbReference>
<comment type="catalytic activity">
    <reaction evidence="13">
        <text>L-homoserine + NAD(+) = L-aspartate 4-semialdehyde + NADH + H(+)</text>
        <dbReference type="Rhea" id="RHEA:15757"/>
        <dbReference type="ChEBI" id="CHEBI:15378"/>
        <dbReference type="ChEBI" id="CHEBI:57476"/>
        <dbReference type="ChEBI" id="CHEBI:57540"/>
        <dbReference type="ChEBI" id="CHEBI:57945"/>
        <dbReference type="ChEBI" id="CHEBI:537519"/>
        <dbReference type="EC" id="1.1.1.3"/>
    </reaction>
    <physiologicalReaction direction="right-to-left" evidence="13">
        <dbReference type="Rhea" id="RHEA:15759"/>
    </physiologicalReaction>
</comment>
<evidence type="ECO:0000256" key="11">
    <source>
        <dbReference type="ARBA" id="ARBA00023167"/>
    </source>
</evidence>
<accession>A0ABU7J3I3</accession>
<dbReference type="Pfam" id="PF00742">
    <property type="entry name" value="Homoserine_dh"/>
    <property type="match status" value="1"/>
</dbReference>
<evidence type="ECO:0000256" key="8">
    <source>
        <dbReference type="ARBA" id="ARBA00022697"/>
    </source>
</evidence>
<evidence type="ECO:0000259" key="14">
    <source>
        <dbReference type="Pfam" id="PF00696"/>
    </source>
</evidence>
<dbReference type="PROSITE" id="PS01042">
    <property type="entry name" value="HOMOSER_DHGENASE"/>
    <property type="match status" value="1"/>
</dbReference>
<dbReference type="Pfam" id="PF03447">
    <property type="entry name" value="NAD_binding_3"/>
    <property type="match status" value="1"/>
</dbReference>
<evidence type="ECO:0000256" key="7">
    <source>
        <dbReference type="ARBA" id="ARBA00022605"/>
    </source>
</evidence>
<evidence type="ECO:0000256" key="6">
    <source>
        <dbReference type="ARBA" id="ARBA00013213"/>
    </source>
</evidence>
<dbReference type="InterPro" id="IPR018042">
    <property type="entry name" value="Aspartate_kinase_CS"/>
</dbReference>
<dbReference type="PROSITE" id="PS00324">
    <property type="entry name" value="ASPARTOKINASE"/>
    <property type="match status" value="1"/>
</dbReference>
<comment type="pathway">
    <text evidence="2">Amino-acid biosynthesis; L-methionine biosynthesis via de novo pathway; L-homoserine from L-aspartate: step 1/3.</text>
</comment>
<evidence type="ECO:0000256" key="13">
    <source>
        <dbReference type="ARBA" id="ARBA00049031"/>
    </source>
</evidence>
<dbReference type="SUPFAM" id="SSF55347">
    <property type="entry name" value="Glyceraldehyde-3-phosphate dehydrogenase-like, C-terminal domain"/>
    <property type="match status" value="1"/>
</dbReference>
<gene>
    <name evidence="17" type="primary">metL</name>
    <name evidence="17" type="ORF">QWY20_06210</name>
</gene>
<dbReference type="PANTHER" id="PTHR43070">
    <property type="match status" value="1"/>
</dbReference>
<dbReference type="Gene3D" id="3.40.50.720">
    <property type="entry name" value="NAD(P)-binding Rossmann-like Domain"/>
    <property type="match status" value="1"/>
</dbReference>
<dbReference type="InterPro" id="IPR036291">
    <property type="entry name" value="NAD(P)-bd_dom_sf"/>
</dbReference>
<dbReference type="Gene3D" id="1.20.120.1320">
    <property type="entry name" value="Aspartokinase, catalytic domain"/>
    <property type="match status" value="1"/>
</dbReference>
<dbReference type="Proteomes" id="UP001336314">
    <property type="component" value="Unassembled WGS sequence"/>
</dbReference>
<dbReference type="GO" id="GO:0004412">
    <property type="term" value="F:homoserine dehydrogenase activity"/>
    <property type="evidence" value="ECO:0007669"/>
    <property type="project" value="UniProtKB-EC"/>
</dbReference>
<sequence length="810" mass="88593">MTTQALTKPWRSNRSQVHKFGGTSLANASRFQAVAAIVKQIVTDSMLPHDWQPDRDCWLVVSAPGKTTDQLCALLELTGQDAAIELAVAKLRDDLTELVCQTLSGSLQAEVLAELALWLAGLPALVQAGQTADVLALGESLSALLLSRLLRQSGLSADWLDSRKFLTVDGQQIRWDESEQYLLSLRTAGIQVVTGFIARDPAGHSLTLGRNGSDYSATILGRLVQAEQVHIWTDVDAIYSGDPRRLAAAHPYHQVSWRQACLLAELGNPVLHARTLAPLYNSQMQLQVRSSFEPTRQGCQIVPNASCQASFVTDLQQMVLLSVHDLHGFDAHWLATELQQPVVTLQQSEQGNLWLLPSKVADRAVQLLAEHEVHAVHDTTAYYAVAWLKPAPVQQEALPADVAACLQRLQPAHTYQSKELAVWLFEQELSAVSFAELHHYCTQPRPDIQLIVAGTGNVGSEFLRLLPGHQQRCEGSHGLQLAAVFNSRQMVLKPAAVQELPSLLQQAVSLQQQALLAEIARLPAPKVLIDLTPSQALAEQYPDFIAAGCHIISANKQGVTLPEPQYQRIRTLLSEQKLQWLSNTTVGAGLPVQRALNELQAAGDTVRRISGIFSGTLSWLLCLYDGRTAFSDLLLQAKALGYTEPDPREDLSGRDVQRKLLVLARELGCSLDLADIRLEPLLPEALAGASWDDFWQQRAEFDALMQQHLVQASAQASPKQLRYVGELTLTDDGVDACVRLVVVPETDPLAAIQPCDNVFVIESDWYQQLPLVIKGPGAGRTVTAGGVHADLAQLSRQLLLSTPANLSRSS</sequence>
<dbReference type="InterPro" id="IPR005106">
    <property type="entry name" value="Asp/hSer_DH_NAD-bd"/>
</dbReference>
<dbReference type="InterPro" id="IPR001342">
    <property type="entry name" value="HDH_cat"/>
</dbReference>
<dbReference type="GO" id="GO:0004072">
    <property type="term" value="F:aspartate kinase activity"/>
    <property type="evidence" value="ECO:0007669"/>
    <property type="project" value="UniProtKB-EC"/>
</dbReference>
<name>A0ABU7J3I3_9GAMM</name>
<evidence type="ECO:0000256" key="1">
    <source>
        <dbReference type="ARBA" id="ARBA00001920"/>
    </source>
</evidence>